<comment type="caution">
    <text evidence="5">The sequence shown here is derived from an EMBL/GenBank/DDBJ whole genome shotgun (WGS) entry which is preliminary data.</text>
</comment>
<sequence>MTVISSTQNRYVKLYRSLEKRKIRIQQNLVPLEGEKLIRDAIERRVLPEVVYLREGLTPEEFPFLQALESQVPVLSIAEKLFDRTAFTDSPQGILAVAPRPKSDLTDLFVKKPALLLVADGVQDPGNLGTMLRSAAAAGADGAILLPGTVDATNPKALRAAMGAYFALSVVETNHQDCLSALAGHGVSLVTTAARAEVAYDRYDWNTPVAVVIGNEGSGVSPAMAEAAKSRVSIPMAGAVESLNAAIAMSVIFFEAARQRRKLV</sequence>
<dbReference type="InterPro" id="IPR029064">
    <property type="entry name" value="Ribosomal_eL30-like_sf"/>
</dbReference>
<organism evidence="5 6">
    <name type="scientific">Dethiobacter alkaliphilus AHT 1</name>
    <dbReference type="NCBI Taxonomy" id="555088"/>
    <lineage>
        <taxon>Bacteria</taxon>
        <taxon>Bacillati</taxon>
        <taxon>Bacillota</taxon>
        <taxon>Dethiobacteria</taxon>
        <taxon>Dethiobacterales</taxon>
        <taxon>Dethiobacteraceae</taxon>
        <taxon>Dethiobacter</taxon>
    </lineage>
</organism>
<evidence type="ECO:0000259" key="4">
    <source>
        <dbReference type="SMART" id="SM00967"/>
    </source>
</evidence>
<dbReference type="OrthoDB" id="9785673at2"/>
<comment type="similarity">
    <text evidence="1">Belongs to the class IV-like SAM-binding methyltransferase superfamily. RNA methyltransferase TrmH family.</text>
</comment>
<dbReference type="Proteomes" id="UP000006443">
    <property type="component" value="Unassembled WGS sequence"/>
</dbReference>
<dbReference type="GO" id="GO:0032259">
    <property type="term" value="P:methylation"/>
    <property type="evidence" value="ECO:0007669"/>
    <property type="project" value="UniProtKB-KW"/>
</dbReference>
<evidence type="ECO:0000256" key="1">
    <source>
        <dbReference type="ARBA" id="ARBA00007228"/>
    </source>
</evidence>
<dbReference type="InterPro" id="IPR029028">
    <property type="entry name" value="Alpha/beta_knot_MTases"/>
</dbReference>
<keyword evidence="2 5" id="KW-0489">Methyltransferase</keyword>
<evidence type="ECO:0000256" key="3">
    <source>
        <dbReference type="ARBA" id="ARBA00022679"/>
    </source>
</evidence>
<protein>
    <submittedName>
        <fullName evidence="5">tRNA/rRNA methyltransferase (SpoU)</fullName>
    </submittedName>
</protein>
<dbReference type="InterPro" id="IPR013123">
    <property type="entry name" value="SpoU_subst-bd"/>
</dbReference>
<accession>C0GJM5</accession>
<dbReference type="GO" id="GO:0006396">
    <property type="term" value="P:RNA processing"/>
    <property type="evidence" value="ECO:0007669"/>
    <property type="project" value="InterPro"/>
</dbReference>
<dbReference type="AlphaFoldDB" id="C0GJM5"/>
<dbReference type="SUPFAM" id="SSF55315">
    <property type="entry name" value="L30e-like"/>
    <property type="match status" value="1"/>
</dbReference>
<evidence type="ECO:0000313" key="5">
    <source>
        <dbReference type="EMBL" id="EEG76447.1"/>
    </source>
</evidence>
<dbReference type="InterPro" id="IPR053888">
    <property type="entry name" value="MRM3-like_sub_bind"/>
</dbReference>
<name>C0GJM5_DETAL</name>
<dbReference type="GO" id="GO:0008173">
    <property type="term" value="F:RNA methyltransferase activity"/>
    <property type="evidence" value="ECO:0007669"/>
    <property type="project" value="InterPro"/>
</dbReference>
<dbReference type="STRING" id="555088.DealDRAFT_2684"/>
<feature type="domain" description="RNA 2-O ribose methyltransferase substrate binding" evidence="4">
    <location>
        <begin position="31"/>
        <end position="104"/>
    </location>
</feature>
<dbReference type="Gene3D" id="3.30.1330.30">
    <property type="match status" value="1"/>
</dbReference>
<dbReference type="CDD" id="cd18095">
    <property type="entry name" value="SpoU-like_rRNA-MTase"/>
    <property type="match status" value="1"/>
</dbReference>
<dbReference type="InterPro" id="IPR051259">
    <property type="entry name" value="rRNA_Methyltransferase"/>
</dbReference>
<dbReference type="PANTHER" id="PTHR43191:SF2">
    <property type="entry name" value="RRNA METHYLTRANSFERASE 3, MITOCHONDRIAL"/>
    <property type="match status" value="1"/>
</dbReference>
<dbReference type="GO" id="GO:0003723">
    <property type="term" value="F:RNA binding"/>
    <property type="evidence" value="ECO:0007669"/>
    <property type="project" value="InterPro"/>
</dbReference>
<dbReference type="PANTHER" id="PTHR43191">
    <property type="entry name" value="RRNA METHYLTRANSFERASE 3"/>
    <property type="match status" value="1"/>
</dbReference>
<dbReference type="Gene3D" id="3.40.1280.10">
    <property type="match status" value="1"/>
</dbReference>
<dbReference type="InterPro" id="IPR029026">
    <property type="entry name" value="tRNA_m1G_MTases_N"/>
</dbReference>
<evidence type="ECO:0000256" key="2">
    <source>
        <dbReference type="ARBA" id="ARBA00022603"/>
    </source>
</evidence>
<gene>
    <name evidence="5" type="ORF">DealDRAFT_2684</name>
</gene>
<dbReference type="InterPro" id="IPR001537">
    <property type="entry name" value="SpoU_MeTrfase"/>
</dbReference>
<dbReference type="Pfam" id="PF22435">
    <property type="entry name" value="MRM3-like_sub_bind"/>
    <property type="match status" value="1"/>
</dbReference>
<dbReference type="GO" id="GO:0005737">
    <property type="term" value="C:cytoplasm"/>
    <property type="evidence" value="ECO:0007669"/>
    <property type="project" value="UniProtKB-ARBA"/>
</dbReference>
<dbReference type="EMBL" id="ACJM01000017">
    <property type="protein sequence ID" value="EEG76447.1"/>
    <property type="molecule type" value="Genomic_DNA"/>
</dbReference>
<dbReference type="eggNOG" id="COG0566">
    <property type="taxonomic scope" value="Bacteria"/>
</dbReference>
<keyword evidence="6" id="KW-1185">Reference proteome</keyword>
<dbReference type="RefSeq" id="WP_008518338.1">
    <property type="nucleotide sequence ID" value="NZ_ACJM01000017.1"/>
</dbReference>
<evidence type="ECO:0000313" key="6">
    <source>
        <dbReference type="Proteomes" id="UP000006443"/>
    </source>
</evidence>
<dbReference type="SUPFAM" id="SSF75217">
    <property type="entry name" value="alpha/beta knot"/>
    <property type="match status" value="1"/>
</dbReference>
<keyword evidence="3 5" id="KW-0808">Transferase</keyword>
<proteinExistence type="inferred from homology"/>
<dbReference type="Pfam" id="PF00588">
    <property type="entry name" value="SpoU_methylase"/>
    <property type="match status" value="1"/>
</dbReference>
<reference evidence="5 6" key="1">
    <citation type="submission" date="2009-02" db="EMBL/GenBank/DDBJ databases">
        <title>Sequencing of the draft genome and assembly of Dethiobacter alkaliphilus AHT 1.</title>
        <authorList>
            <consortium name="US DOE Joint Genome Institute (JGI-PGF)"/>
            <person name="Lucas S."/>
            <person name="Copeland A."/>
            <person name="Lapidus A."/>
            <person name="Glavina del Rio T."/>
            <person name="Dalin E."/>
            <person name="Tice H."/>
            <person name="Bruce D."/>
            <person name="Goodwin L."/>
            <person name="Pitluck S."/>
            <person name="Larimer F."/>
            <person name="Land M.L."/>
            <person name="Hauser L."/>
            <person name="Muyzer G."/>
        </authorList>
    </citation>
    <scope>NUCLEOTIDE SEQUENCE [LARGE SCALE GENOMIC DNA]</scope>
    <source>
        <strain evidence="5 6">AHT 1</strain>
    </source>
</reference>
<dbReference type="SMART" id="SM00967">
    <property type="entry name" value="SpoU_sub_bind"/>
    <property type="match status" value="1"/>
</dbReference>